<evidence type="ECO:0000313" key="1">
    <source>
        <dbReference type="EMBL" id="KAK4665573.1"/>
    </source>
</evidence>
<keyword evidence="2" id="KW-1185">Reference proteome</keyword>
<sequence>MGQGLRSSPLTFEASKGNLFKKFPLSGLDRTACPSDAFPGFRSKSLVNPRSPLISTLTVSLQASSLPRSTKLR</sequence>
<protein>
    <submittedName>
        <fullName evidence="1">Uncharacterized protein</fullName>
    </submittedName>
</protein>
<dbReference type="GeneID" id="87925986"/>
<reference evidence="1 2" key="1">
    <citation type="journal article" date="2023" name="bioRxiv">
        <title>High-quality genome assemblies of four members of thePodospora anserinaspecies complex.</title>
        <authorList>
            <person name="Ament-Velasquez S.L."/>
            <person name="Vogan A.A."/>
            <person name="Wallerman O."/>
            <person name="Hartmann F."/>
            <person name="Gautier V."/>
            <person name="Silar P."/>
            <person name="Giraud T."/>
            <person name="Johannesson H."/>
        </authorList>
    </citation>
    <scope>NUCLEOTIDE SEQUENCE [LARGE SCALE GENOMIC DNA]</scope>
    <source>
        <strain evidence="1 2">CBS 411.78</strain>
    </source>
</reference>
<name>A0ABR0HCI7_9PEZI</name>
<gene>
    <name evidence="1" type="ORF">QC763_0063890</name>
</gene>
<accession>A0ABR0HCI7</accession>
<organism evidence="1 2">
    <name type="scientific">Podospora pseudopauciseta</name>
    <dbReference type="NCBI Taxonomy" id="2093780"/>
    <lineage>
        <taxon>Eukaryota</taxon>
        <taxon>Fungi</taxon>
        <taxon>Dikarya</taxon>
        <taxon>Ascomycota</taxon>
        <taxon>Pezizomycotina</taxon>
        <taxon>Sordariomycetes</taxon>
        <taxon>Sordariomycetidae</taxon>
        <taxon>Sordariales</taxon>
        <taxon>Podosporaceae</taxon>
        <taxon>Podospora</taxon>
    </lineage>
</organism>
<dbReference type="EMBL" id="JAFFHB010000005">
    <property type="protein sequence ID" value="KAK4665573.1"/>
    <property type="molecule type" value="Genomic_DNA"/>
</dbReference>
<evidence type="ECO:0000313" key="2">
    <source>
        <dbReference type="Proteomes" id="UP001326199"/>
    </source>
</evidence>
<comment type="caution">
    <text evidence="1">The sequence shown here is derived from an EMBL/GenBank/DDBJ whole genome shotgun (WGS) entry which is preliminary data.</text>
</comment>
<dbReference type="Proteomes" id="UP001326199">
    <property type="component" value="Unassembled WGS sequence"/>
</dbReference>
<proteinExistence type="predicted"/>
<dbReference type="RefSeq" id="XP_062765539.1">
    <property type="nucleotide sequence ID" value="XM_062905892.1"/>
</dbReference>